<dbReference type="AlphaFoldDB" id="A0A1Q5PXN5"/>
<keyword evidence="1" id="KW-1133">Transmembrane helix</keyword>
<reference evidence="3" key="1">
    <citation type="submission" date="2016-12" db="EMBL/GenBank/DDBJ databases">
        <authorList>
            <person name="Meng X."/>
        </authorList>
    </citation>
    <scope>NUCLEOTIDE SEQUENCE [LARGE SCALE GENOMIC DNA]</scope>
    <source>
        <strain evidence="3">DSM 20732</strain>
    </source>
</reference>
<comment type="caution">
    <text evidence="2">The sequence shown here is derived from an EMBL/GenBank/DDBJ whole genome shotgun (WGS) entry which is preliminary data.</text>
</comment>
<evidence type="ECO:0000313" key="2">
    <source>
        <dbReference type="EMBL" id="OKL52378.1"/>
    </source>
</evidence>
<protein>
    <submittedName>
        <fullName evidence="2">Uncharacterized protein</fullName>
    </submittedName>
</protein>
<evidence type="ECO:0000313" key="3">
    <source>
        <dbReference type="Proteomes" id="UP000185612"/>
    </source>
</evidence>
<keyword evidence="1" id="KW-0812">Transmembrane</keyword>
<keyword evidence="1" id="KW-0472">Membrane</keyword>
<organism evidence="2 3">
    <name type="scientific">Buchananella hordeovulneris</name>
    <dbReference type="NCBI Taxonomy" id="52770"/>
    <lineage>
        <taxon>Bacteria</taxon>
        <taxon>Bacillati</taxon>
        <taxon>Actinomycetota</taxon>
        <taxon>Actinomycetes</taxon>
        <taxon>Actinomycetales</taxon>
        <taxon>Actinomycetaceae</taxon>
        <taxon>Buchananella</taxon>
    </lineage>
</organism>
<feature type="transmembrane region" description="Helical" evidence="1">
    <location>
        <begin position="42"/>
        <end position="64"/>
    </location>
</feature>
<dbReference type="EMBL" id="MQVS01000002">
    <property type="protein sequence ID" value="OKL52378.1"/>
    <property type="molecule type" value="Genomic_DNA"/>
</dbReference>
<gene>
    <name evidence="2" type="ORF">BSZ40_02550</name>
</gene>
<feature type="transmembrane region" description="Helical" evidence="1">
    <location>
        <begin position="100"/>
        <end position="119"/>
    </location>
</feature>
<feature type="transmembrane region" description="Helical" evidence="1">
    <location>
        <begin position="76"/>
        <end position="94"/>
    </location>
</feature>
<accession>A0A1Q5PXN5</accession>
<name>A0A1Q5PXN5_9ACTO</name>
<evidence type="ECO:0000256" key="1">
    <source>
        <dbReference type="SAM" id="Phobius"/>
    </source>
</evidence>
<proteinExistence type="predicted"/>
<sequence length="126" mass="13333">MAYLAVAVLLGLWSVREGHPTTAWGRIAASLAIGVGMLAVPFISALLLFWVVLACLVAAGLFLASRPPARLQRLSLPHLGAVALLVAVAVAFFFHPYLVAWPLSKLLAVAGIVNGLAYARSSFARR</sequence>
<dbReference type="Proteomes" id="UP000185612">
    <property type="component" value="Unassembled WGS sequence"/>
</dbReference>
<dbReference type="InParanoid" id="A0A1Q5PXN5"/>
<keyword evidence="3" id="KW-1185">Reference proteome</keyword>
<dbReference type="STRING" id="52770.BSZ40_02550"/>